<keyword evidence="1" id="KW-0812">Transmembrane</keyword>
<comment type="caution">
    <text evidence="2">The sequence shown here is derived from an EMBL/GenBank/DDBJ whole genome shotgun (WGS) entry which is preliminary data.</text>
</comment>
<dbReference type="Proteomes" id="UP000886289">
    <property type="component" value="Unassembled WGS sequence"/>
</dbReference>
<dbReference type="EMBL" id="DRBS01000280">
    <property type="protein sequence ID" value="HDD44687.1"/>
    <property type="molecule type" value="Genomic_DNA"/>
</dbReference>
<protein>
    <submittedName>
        <fullName evidence="2">Uncharacterized protein</fullName>
    </submittedName>
</protein>
<reference evidence="2" key="1">
    <citation type="journal article" date="2020" name="mSystems">
        <title>Genome- and Community-Level Interaction Insights into Carbon Utilization and Element Cycling Functions of Hydrothermarchaeota in Hydrothermal Sediment.</title>
        <authorList>
            <person name="Zhou Z."/>
            <person name="Liu Y."/>
            <person name="Xu W."/>
            <person name="Pan J."/>
            <person name="Luo Z.H."/>
            <person name="Li M."/>
        </authorList>
    </citation>
    <scope>NUCLEOTIDE SEQUENCE [LARGE SCALE GENOMIC DNA]</scope>
    <source>
        <strain evidence="2">HyVt-233</strain>
    </source>
</reference>
<dbReference type="AlphaFoldDB" id="A0A7C0Y345"/>
<feature type="transmembrane region" description="Helical" evidence="1">
    <location>
        <begin position="9"/>
        <end position="26"/>
    </location>
</feature>
<evidence type="ECO:0000256" key="1">
    <source>
        <dbReference type="SAM" id="Phobius"/>
    </source>
</evidence>
<gene>
    <name evidence="2" type="ORF">ENG63_07500</name>
</gene>
<accession>A0A7C0Y345</accession>
<keyword evidence="1" id="KW-1133">Transmembrane helix</keyword>
<evidence type="ECO:0000313" key="2">
    <source>
        <dbReference type="EMBL" id="HDD44687.1"/>
    </source>
</evidence>
<organism evidence="2">
    <name type="scientific">Desulfofervidus auxilii</name>
    <dbReference type="NCBI Taxonomy" id="1621989"/>
    <lineage>
        <taxon>Bacteria</taxon>
        <taxon>Pseudomonadati</taxon>
        <taxon>Thermodesulfobacteriota</taxon>
        <taxon>Candidatus Desulfofervidia</taxon>
        <taxon>Candidatus Desulfofervidales</taxon>
        <taxon>Candidatus Desulfofervidaceae</taxon>
        <taxon>Candidatus Desulfofervidus</taxon>
    </lineage>
</organism>
<sequence length="135" mass="15987">MKKFKISKLIFKVIIIFLIFTGIAFSNEPKNYFGFGLFVIMRPIVVNEILPGQLYCTIPIRNGRIIYAQTYCFLVKHNYLYRIKVPGILYPSLVKFLLKPNKDLEAEIEFINNLGKYLNYGFIEFERIKEIHKLR</sequence>
<name>A0A7C0Y345_DESA2</name>
<keyword evidence="1" id="KW-0472">Membrane</keyword>
<proteinExistence type="predicted"/>